<evidence type="ECO:0000256" key="2">
    <source>
        <dbReference type="ARBA" id="ARBA00023125"/>
    </source>
</evidence>
<dbReference type="InterPro" id="IPR001647">
    <property type="entry name" value="HTH_TetR"/>
</dbReference>
<dbReference type="RefSeq" id="WP_099505792.1">
    <property type="nucleotide sequence ID" value="NZ_CP026652.1"/>
</dbReference>
<feature type="domain" description="HTH tetR-type" evidence="4">
    <location>
        <begin position="41"/>
        <end position="85"/>
    </location>
</feature>
<dbReference type="InterPro" id="IPR009057">
    <property type="entry name" value="Homeodomain-like_sf"/>
</dbReference>
<dbReference type="SUPFAM" id="SSF48498">
    <property type="entry name" value="Tetracyclin repressor-like, C-terminal domain"/>
    <property type="match status" value="1"/>
</dbReference>
<evidence type="ECO:0000259" key="4">
    <source>
        <dbReference type="Pfam" id="PF00440"/>
    </source>
</evidence>
<dbReference type="SUPFAM" id="SSF46689">
    <property type="entry name" value="Homeodomain-like"/>
    <property type="match status" value="1"/>
</dbReference>
<name>A0ABM6T0W1_9ACTN</name>
<keyword evidence="3" id="KW-0804">Transcription</keyword>
<protein>
    <submittedName>
        <fullName evidence="6">TetR/AcrR family transcriptional regulator</fullName>
    </submittedName>
</protein>
<dbReference type="Proteomes" id="UP000238413">
    <property type="component" value="Chromosome"/>
</dbReference>
<proteinExistence type="predicted"/>
<dbReference type="Pfam" id="PF00440">
    <property type="entry name" value="TetR_N"/>
    <property type="match status" value="1"/>
</dbReference>
<dbReference type="InterPro" id="IPR036271">
    <property type="entry name" value="Tet_transcr_reg_TetR-rel_C_sf"/>
</dbReference>
<dbReference type="EMBL" id="CP026652">
    <property type="protein sequence ID" value="AVH60777.1"/>
    <property type="molecule type" value="Genomic_DNA"/>
</dbReference>
<keyword evidence="7" id="KW-1185">Reference proteome</keyword>
<organism evidence="6 7">
    <name type="scientific">Streptomyces dengpaensis</name>
    <dbReference type="NCBI Taxonomy" id="2049881"/>
    <lineage>
        <taxon>Bacteria</taxon>
        <taxon>Bacillati</taxon>
        <taxon>Actinomycetota</taxon>
        <taxon>Actinomycetes</taxon>
        <taxon>Kitasatosporales</taxon>
        <taxon>Streptomycetaceae</taxon>
        <taxon>Streptomyces</taxon>
    </lineage>
</organism>
<dbReference type="Pfam" id="PF02909">
    <property type="entry name" value="TetR_C_1"/>
    <property type="match status" value="1"/>
</dbReference>
<evidence type="ECO:0000259" key="5">
    <source>
        <dbReference type="Pfam" id="PF02909"/>
    </source>
</evidence>
<evidence type="ECO:0000256" key="3">
    <source>
        <dbReference type="ARBA" id="ARBA00023163"/>
    </source>
</evidence>
<gene>
    <name evidence="6" type="ORF">C4B68_39120</name>
</gene>
<dbReference type="Gene3D" id="1.10.10.60">
    <property type="entry name" value="Homeodomain-like"/>
    <property type="match status" value="1"/>
</dbReference>
<keyword evidence="2" id="KW-0238">DNA-binding</keyword>
<evidence type="ECO:0000313" key="6">
    <source>
        <dbReference type="EMBL" id="AVH60777.1"/>
    </source>
</evidence>
<dbReference type="Gene3D" id="1.10.357.10">
    <property type="entry name" value="Tetracycline Repressor, domain 2"/>
    <property type="match status" value="1"/>
</dbReference>
<accession>A0ABM6T0W1</accession>
<reference evidence="6 7" key="1">
    <citation type="submission" date="2018-02" db="EMBL/GenBank/DDBJ databases">
        <title>Complete genome sequence of Streptomyces dengpaensis, the producer of angucyclines.</title>
        <authorList>
            <person name="Yumei L."/>
        </authorList>
    </citation>
    <scope>NUCLEOTIDE SEQUENCE [LARGE SCALE GENOMIC DNA]</scope>
    <source>
        <strain evidence="6 7">XZHG99</strain>
    </source>
</reference>
<feature type="domain" description="Tetracycline repressor TetR C-terminal" evidence="5">
    <location>
        <begin position="101"/>
        <end position="265"/>
    </location>
</feature>
<evidence type="ECO:0000313" key="7">
    <source>
        <dbReference type="Proteomes" id="UP000238413"/>
    </source>
</evidence>
<sequence length="282" mass="30370">MVVFAGQGDARRSMDLLWRSADSGGTRAAPGPKPGLDVDTIVAAGIAVAEEQGMAALSMRAVGACLGRTAMALYTYVPSKSELVDLMHDQVLAELPTEYDTGAGWRVAITAWADDTWAFYLRHPWVLQVSQARPVLGPGEYTQLETVVRTLGGIDLEPLKIRRAIAVLFQFIRGMARVAAEHRQAAPETGVSDEEWWAVRTTLLTEVAPDFAERFPALAALETHATAAAVDVAEEESGDVVPYLEREAKEAFRVGLELILDGIDAAERSNFGSPTHATPSAP</sequence>
<keyword evidence="1" id="KW-0805">Transcription regulation</keyword>
<dbReference type="InterPro" id="IPR004111">
    <property type="entry name" value="Repressor_TetR_C"/>
</dbReference>
<evidence type="ECO:0000256" key="1">
    <source>
        <dbReference type="ARBA" id="ARBA00023015"/>
    </source>
</evidence>